<dbReference type="Proteomes" id="UP000791080">
    <property type="component" value="Unassembled WGS sequence"/>
</dbReference>
<reference evidence="1 2" key="1">
    <citation type="submission" date="2013-07" db="EMBL/GenBank/DDBJ databases">
        <authorList>
            <consortium name="DOE Joint Genome Institute"/>
            <person name="Reeve W."/>
            <person name="Huntemann M."/>
            <person name="Han J."/>
            <person name="Chen A."/>
            <person name="Kyrpides N."/>
            <person name="Mavromatis K."/>
            <person name="Markowitz V."/>
            <person name="Palaniappan K."/>
            <person name="Ivanova N."/>
            <person name="Schaumberg A."/>
            <person name="Pati A."/>
            <person name="Liolios K."/>
            <person name="Nordberg H.P."/>
            <person name="Cantor M.N."/>
            <person name="Hua S.X."/>
            <person name="Woyke T."/>
        </authorList>
    </citation>
    <scope>NUCLEOTIDE SEQUENCE [LARGE SCALE GENOMIC DNA]</scope>
    <source>
        <strain evidence="1 2">DSM 43889</strain>
    </source>
</reference>
<sequence>MVRFRPVPRARPLGPGRVGRGARPRRAVLGLLVAPVLVLAACFPPAEEQDAGSSEDFVNQAEQDVTHGGSVPQRLAVDVIEVLPHDVTAFTQGLEVADGVLYEATGRVGSSWVRATDLGTGERLAHEDLPPPLFGEGITVVDDRLWQLTWQDGTALLRDRHTLRELDRVEYAGEGWGICHDGDRLVMSDGTDVLTFRDPETFAELGSVAVTNAGAPQRNLNELECVDGGVWANVWFSEDILRIDPGTGAVTDVVDASGLLPPEEQAGVDVLNGIAALPGTDEFLITGKLWPSMFRVRFVDG</sequence>
<dbReference type="EMBL" id="AUBJ02000001">
    <property type="protein sequence ID" value="MCP2332540.1"/>
    <property type="molecule type" value="Genomic_DNA"/>
</dbReference>
<dbReference type="RefSeq" id="WP_026417509.1">
    <property type="nucleotide sequence ID" value="NZ_AUBJ02000001.1"/>
</dbReference>
<accession>A0ABT1JJ51</accession>
<organism evidence="1 2">
    <name type="scientific">Actinoalloteichus caeruleus DSM 43889</name>
    <dbReference type="NCBI Taxonomy" id="1120930"/>
    <lineage>
        <taxon>Bacteria</taxon>
        <taxon>Bacillati</taxon>
        <taxon>Actinomycetota</taxon>
        <taxon>Actinomycetes</taxon>
        <taxon>Pseudonocardiales</taxon>
        <taxon>Pseudonocardiaceae</taxon>
        <taxon>Actinoalloteichus</taxon>
        <taxon>Actinoalloteichus cyanogriseus</taxon>
    </lineage>
</organism>
<name>A0ABT1JJ51_ACTCY</name>
<gene>
    <name evidence="1" type="ORF">G443_002810</name>
</gene>
<dbReference type="InterPro" id="IPR011044">
    <property type="entry name" value="Quino_amine_DH_bsu"/>
</dbReference>
<protein>
    <submittedName>
        <fullName evidence="1">Glutaminyl-peptide cyclotransferase</fullName>
    </submittedName>
</protein>
<evidence type="ECO:0000313" key="2">
    <source>
        <dbReference type="Proteomes" id="UP000791080"/>
    </source>
</evidence>
<dbReference type="PANTHER" id="PTHR31270">
    <property type="entry name" value="GLUTAMINYL-PEPTIDE CYCLOTRANSFERASE"/>
    <property type="match status" value="1"/>
</dbReference>
<keyword evidence="2" id="KW-1185">Reference proteome</keyword>
<dbReference type="PANTHER" id="PTHR31270:SF1">
    <property type="entry name" value="GLUTAMINYL-PEPTIDE CYCLOTRANSFERASE"/>
    <property type="match status" value="1"/>
</dbReference>
<dbReference type="SUPFAM" id="SSF50969">
    <property type="entry name" value="YVTN repeat-like/Quinoprotein amine dehydrogenase"/>
    <property type="match status" value="1"/>
</dbReference>
<comment type="caution">
    <text evidence="1">The sequence shown here is derived from an EMBL/GenBank/DDBJ whole genome shotgun (WGS) entry which is preliminary data.</text>
</comment>
<proteinExistence type="predicted"/>
<reference evidence="1 2" key="2">
    <citation type="submission" date="2022-06" db="EMBL/GenBank/DDBJ databases">
        <title>Genomic Encyclopedia of Type Strains, Phase I: the one thousand microbial genomes (KMG-I) project.</title>
        <authorList>
            <person name="Kyrpides N."/>
        </authorList>
    </citation>
    <scope>NUCLEOTIDE SEQUENCE [LARGE SCALE GENOMIC DNA]</scope>
    <source>
        <strain evidence="1 2">DSM 43889</strain>
    </source>
</reference>
<dbReference type="Pfam" id="PF05096">
    <property type="entry name" value="Glu_cyclase_2"/>
    <property type="match status" value="1"/>
</dbReference>
<evidence type="ECO:0000313" key="1">
    <source>
        <dbReference type="EMBL" id="MCP2332540.1"/>
    </source>
</evidence>
<dbReference type="InterPro" id="IPR007788">
    <property type="entry name" value="QCT"/>
</dbReference>